<dbReference type="EMBL" id="BMXE01000002">
    <property type="protein sequence ID" value="GHB28760.1"/>
    <property type="molecule type" value="Genomic_DNA"/>
</dbReference>
<keyword evidence="6" id="KW-1185">Reference proteome</keyword>
<comment type="caution">
    <text evidence="5">The sequence shown here is derived from an EMBL/GenBank/DDBJ whole genome shotgun (WGS) entry which is preliminary data.</text>
</comment>
<dbReference type="RefSeq" id="WP_189436281.1">
    <property type="nucleotide sequence ID" value="NZ_BMXE01000002.1"/>
</dbReference>
<organism evidence="5 6">
    <name type="scientific">Pseudovibrio japonicus</name>
    <dbReference type="NCBI Taxonomy" id="366534"/>
    <lineage>
        <taxon>Bacteria</taxon>
        <taxon>Pseudomonadati</taxon>
        <taxon>Pseudomonadota</taxon>
        <taxon>Alphaproteobacteria</taxon>
        <taxon>Hyphomicrobiales</taxon>
        <taxon>Stappiaceae</taxon>
        <taxon>Pseudovibrio</taxon>
    </lineage>
</organism>
<evidence type="ECO:0000256" key="1">
    <source>
        <dbReference type="ARBA" id="ARBA00022448"/>
    </source>
</evidence>
<evidence type="ECO:0000256" key="2">
    <source>
        <dbReference type="ARBA" id="ARBA00022617"/>
    </source>
</evidence>
<name>A0ABQ3EAU9_9HYPH</name>
<keyword evidence="1" id="KW-0813">Transport</keyword>
<dbReference type="InterPro" id="IPR012292">
    <property type="entry name" value="Globin/Proto"/>
</dbReference>
<keyword evidence="4" id="KW-0408">Iron</keyword>
<dbReference type="CDD" id="cd00454">
    <property type="entry name" value="TrHb1_N"/>
    <property type="match status" value="1"/>
</dbReference>
<evidence type="ECO:0008006" key="7">
    <source>
        <dbReference type="Google" id="ProtNLM"/>
    </source>
</evidence>
<dbReference type="Pfam" id="PF01152">
    <property type="entry name" value="Bac_globin"/>
    <property type="match status" value="1"/>
</dbReference>
<dbReference type="Proteomes" id="UP000637980">
    <property type="component" value="Unassembled WGS sequence"/>
</dbReference>
<evidence type="ECO:0000313" key="6">
    <source>
        <dbReference type="Proteomes" id="UP000637980"/>
    </source>
</evidence>
<dbReference type="InterPro" id="IPR001486">
    <property type="entry name" value="Hemoglobin_trunc"/>
</dbReference>
<sequence>MSDKTLYERLGGYDAIAAVVNDLLPRLQNDDLLGRFWQHRGDDGIAREKQLLIDYLANNAGGPMYYTGRDMVTSHTGMGITEADWEAFLTHLKATLNAFNLPEAEFNDTVGFVTSLKNEILV</sequence>
<protein>
    <recommendedName>
        <fullName evidence="7">Group 1 truncated hemoglobin</fullName>
    </recommendedName>
</protein>
<gene>
    <name evidence="5" type="ORF">GCM10007094_16670</name>
</gene>
<evidence type="ECO:0000256" key="3">
    <source>
        <dbReference type="ARBA" id="ARBA00022723"/>
    </source>
</evidence>
<dbReference type="Gene3D" id="1.10.490.10">
    <property type="entry name" value="Globins"/>
    <property type="match status" value="1"/>
</dbReference>
<evidence type="ECO:0000256" key="4">
    <source>
        <dbReference type="ARBA" id="ARBA00023004"/>
    </source>
</evidence>
<dbReference type="SUPFAM" id="SSF46458">
    <property type="entry name" value="Globin-like"/>
    <property type="match status" value="1"/>
</dbReference>
<keyword evidence="3" id="KW-0479">Metal-binding</keyword>
<dbReference type="InterPro" id="IPR009050">
    <property type="entry name" value="Globin-like_sf"/>
</dbReference>
<keyword evidence="2" id="KW-0349">Heme</keyword>
<proteinExistence type="predicted"/>
<reference evidence="6" key="1">
    <citation type="journal article" date="2019" name="Int. J. Syst. Evol. Microbiol.">
        <title>The Global Catalogue of Microorganisms (GCM) 10K type strain sequencing project: providing services to taxonomists for standard genome sequencing and annotation.</title>
        <authorList>
            <consortium name="The Broad Institute Genomics Platform"/>
            <consortium name="The Broad Institute Genome Sequencing Center for Infectious Disease"/>
            <person name="Wu L."/>
            <person name="Ma J."/>
        </authorList>
    </citation>
    <scope>NUCLEOTIDE SEQUENCE [LARGE SCALE GENOMIC DNA]</scope>
    <source>
        <strain evidence="6">KCTC 12861</strain>
    </source>
</reference>
<accession>A0ABQ3EAU9</accession>
<evidence type="ECO:0000313" key="5">
    <source>
        <dbReference type="EMBL" id="GHB28760.1"/>
    </source>
</evidence>